<evidence type="ECO:0000313" key="1">
    <source>
        <dbReference type="EMBL" id="GIY17852.1"/>
    </source>
</evidence>
<dbReference type="AlphaFoldDB" id="A0AAV4RBN3"/>
<name>A0AAV4RBN3_CAEEX</name>
<proteinExistence type="predicted"/>
<comment type="caution">
    <text evidence="1">The sequence shown here is derived from an EMBL/GenBank/DDBJ whole genome shotgun (WGS) entry which is preliminary data.</text>
</comment>
<organism evidence="1 2">
    <name type="scientific">Caerostris extrusa</name>
    <name type="common">Bark spider</name>
    <name type="synonym">Caerostris bankana</name>
    <dbReference type="NCBI Taxonomy" id="172846"/>
    <lineage>
        <taxon>Eukaryota</taxon>
        <taxon>Metazoa</taxon>
        <taxon>Ecdysozoa</taxon>
        <taxon>Arthropoda</taxon>
        <taxon>Chelicerata</taxon>
        <taxon>Arachnida</taxon>
        <taxon>Araneae</taxon>
        <taxon>Araneomorphae</taxon>
        <taxon>Entelegynae</taxon>
        <taxon>Araneoidea</taxon>
        <taxon>Araneidae</taxon>
        <taxon>Caerostris</taxon>
    </lineage>
</organism>
<evidence type="ECO:0000313" key="2">
    <source>
        <dbReference type="Proteomes" id="UP001054945"/>
    </source>
</evidence>
<sequence>MVLRRTVPLVGYLISFIIQKVEKTQTAKSNLPSLRWERILSILLIGIKHAKPGNFFVIHLLNAFTTNSNPSSAANFIYITKILGNINLPLSPQTIILYGSLLRDLKTKDLKFQLLLTTTSLFNKALTDTQKADTIANTYETQFQENPISEPEITATVNSTIIQFITNTPDSDPIATTPSAIIDYIKSTHIKSAW</sequence>
<reference evidence="1 2" key="1">
    <citation type="submission" date="2021-06" db="EMBL/GenBank/DDBJ databases">
        <title>Caerostris extrusa draft genome.</title>
        <authorList>
            <person name="Kono N."/>
            <person name="Arakawa K."/>
        </authorList>
    </citation>
    <scope>NUCLEOTIDE SEQUENCE [LARGE SCALE GENOMIC DNA]</scope>
</reference>
<dbReference type="EMBL" id="BPLR01007556">
    <property type="protein sequence ID" value="GIY17852.1"/>
    <property type="molecule type" value="Genomic_DNA"/>
</dbReference>
<protein>
    <submittedName>
        <fullName evidence="1">Uncharacterized protein</fullName>
    </submittedName>
</protein>
<accession>A0AAV4RBN3</accession>
<dbReference type="Proteomes" id="UP001054945">
    <property type="component" value="Unassembled WGS sequence"/>
</dbReference>
<gene>
    <name evidence="1" type="ORF">CEXT_496631</name>
</gene>
<keyword evidence="2" id="KW-1185">Reference proteome</keyword>